<comment type="caution">
    <text evidence="2">The sequence shown here is derived from an EMBL/GenBank/DDBJ whole genome shotgun (WGS) entry which is preliminary data.</text>
</comment>
<organism evidence="2 3">
    <name type="scientific">Archangium gephyra</name>
    <dbReference type="NCBI Taxonomy" id="48"/>
    <lineage>
        <taxon>Bacteria</taxon>
        <taxon>Pseudomonadati</taxon>
        <taxon>Myxococcota</taxon>
        <taxon>Myxococcia</taxon>
        <taxon>Myxococcales</taxon>
        <taxon>Cystobacterineae</taxon>
        <taxon>Archangiaceae</taxon>
        <taxon>Archangium</taxon>
    </lineage>
</organism>
<name>A0A2W5SU35_9BACT</name>
<dbReference type="InterPro" id="IPR037284">
    <property type="entry name" value="SUF_FeS_clus_asmbl_SufBD_sf"/>
</dbReference>
<dbReference type="Proteomes" id="UP000249061">
    <property type="component" value="Unassembled WGS sequence"/>
</dbReference>
<proteinExistence type="predicted"/>
<feature type="domain" description="SUF system FeS cluster assembly SufBD core" evidence="1">
    <location>
        <begin position="27"/>
        <end position="114"/>
    </location>
</feature>
<protein>
    <submittedName>
        <fullName evidence="2">Fe-S cluster assembly protein SufD</fullName>
    </submittedName>
</protein>
<dbReference type="AlphaFoldDB" id="A0A2W5SU35"/>
<feature type="non-terminal residue" evidence="2">
    <location>
        <position position="115"/>
    </location>
</feature>
<dbReference type="GO" id="GO:0016226">
    <property type="term" value="P:iron-sulfur cluster assembly"/>
    <property type="evidence" value="ECO:0007669"/>
    <property type="project" value="InterPro"/>
</dbReference>
<dbReference type="Pfam" id="PF01458">
    <property type="entry name" value="SUFBD_core"/>
    <property type="match status" value="1"/>
</dbReference>
<dbReference type="SUPFAM" id="SSF101960">
    <property type="entry name" value="Stabilizer of iron transporter SufD"/>
    <property type="match status" value="1"/>
</dbReference>
<evidence type="ECO:0000259" key="1">
    <source>
        <dbReference type="Pfam" id="PF01458"/>
    </source>
</evidence>
<accession>A0A2W5SU35</accession>
<sequence length="115" mass="11855">MLEIGVTGVVEAPVHLVRDGLGTAPRAAHTVIRAARGSVATLVVGSTGSARLAENVEIVVEDGANLTLVFLHEWADDAVHLAAHFATVGARARLKHILVSLGGGVIRVNPSARLA</sequence>
<evidence type="ECO:0000313" key="2">
    <source>
        <dbReference type="EMBL" id="PZR03036.1"/>
    </source>
</evidence>
<evidence type="ECO:0000313" key="3">
    <source>
        <dbReference type="Proteomes" id="UP000249061"/>
    </source>
</evidence>
<gene>
    <name evidence="2" type="ORF">DI536_36460</name>
</gene>
<reference evidence="2 3" key="1">
    <citation type="submission" date="2017-08" db="EMBL/GenBank/DDBJ databases">
        <title>Infants hospitalized years apart are colonized by the same room-sourced microbial strains.</title>
        <authorList>
            <person name="Brooks B."/>
            <person name="Olm M.R."/>
            <person name="Firek B.A."/>
            <person name="Baker R."/>
            <person name="Thomas B.C."/>
            <person name="Morowitz M.J."/>
            <person name="Banfield J.F."/>
        </authorList>
    </citation>
    <scope>NUCLEOTIDE SEQUENCE [LARGE SCALE GENOMIC DNA]</scope>
    <source>
        <strain evidence="2">S2_003_000_R2_14</strain>
    </source>
</reference>
<dbReference type="InterPro" id="IPR000825">
    <property type="entry name" value="SUF_FeS_clus_asmbl_SufBD_core"/>
</dbReference>
<dbReference type="EMBL" id="QFQP01000134">
    <property type="protein sequence ID" value="PZR03036.1"/>
    <property type="molecule type" value="Genomic_DNA"/>
</dbReference>